<evidence type="ECO:0000313" key="2">
    <source>
        <dbReference type="EMBL" id="MBN8660429.1"/>
    </source>
</evidence>
<reference evidence="2" key="1">
    <citation type="submission" date="2021-02" db="EMBL/GenBank/DDBJ databases">
        <title>Genome-Resolved Metagenomics of a Microbial Community Performing Photosynthetic Biological Nutrient Removal.</title>
        <authorList>
            <person name="Mcdaniel E.A."/>
        </authorList>
    </citation>
    <scope>NUCLEOTIDE SEQUENCE</scope>
    <source>
        <strain evidence="2">UWPOB_OBS1</strain>
    </source>
</reference>
<sequence length="177" mass="20637">MDEATFWYLLAQAIELTEEKLEQKQVAEFQDLELVNLKKLLSKLGEDELVGFQEIVDYLMDQAYTWPLWGAGYLIRGGLSDDEFTYFRAGLIMRGKEVYEAALSEPDSLADVPEILPCEDFLYLACETYEERSGDGAIYERYRETINLEPAGEPFDEDDETHLRETYPRLWELYSQE</sequence>
<evidence type="ECO:0000259" key="1">
    <source>
        <dbReference type="Pfam" id="PF14024"/>
    </source>
</evidence>
<gene>
    <name evidence="2" type="ORF">J0M35_08720</name>
</gene>
<feature type="domain" description="DUF4240" evidence="1">
    <location>
        <begin position="1"/>
        <end position="131"/>
    </location>
</feature>
<accession>A0A8J7TLB3</accession>
<dbReference type="Proteomes" id="UP000664277">
    <property type="component" value="Unassembled WGS sequence"/>
</dbReference>
<proteinExistence type="predicted"/>
<dbReference type="InterPro" id="IPR025334">
    <property type="entry name" value="DUF4240"/>
</dbReference>
<name>A0A8J7TLB3_9BACT</name>
<dbReference type="AlphaFoldDB" id="A0A8J7TLB3"/>
<dbReference type="EMBL" id="JAFLCK010000010">
    <property type="protein sequence ID" value="MBN8660429.1"/>
    <property type="molecule type" value="Genomic_DNA"/>
</dbReference>
<dbReference type="Pfam" id="PF14024">
    <property type="entry name" value="DUF4240"/>
    <property type="match status" value="1"/>
</dbReference>
<organism evidence="2 3">
    <name type="scientific">Candidatus Obscuribacter phosphatis</name>
    <dbReference type="NCBI Taxonomy" id="1906157"/>
    <lineage>
        <taxon>Bacteria</taxon>
        <taxon>Bacillati</taxon>
        <taxon>Candidatus Melainabacteria</taxon>
        <taxon>Candidatus Obscuribacterales</taxon>
        <taxon>Candidatus Obscuribacteraceae</taxon>
        <taxon>Candidatus Obscuribacter</taxon>
    </lineage>
</organism>
<evidence type="ECO:0000313" key="3">
    <source>
        <dbReference type="Proteomes" id="UP000664277"/>
    </source>
</evidence>
<protein>
    <submittedName>
        <fullName evidence="2">DUF4240 domain-containing protein</fullName>
    </submittedName>
</protein>
<comment type="caution">
    <text evidence="2">The sequence shown here is derived from an EMBL/GenBank/DDBJ whole genome shotgun (WGS) entry which is preliminary data.</text>
</comment>